<feature type="compositionally biased region" description="Low complexity" evidence="1">
    <location>
        <begin position="529"/>
        <end position="540"/>
    </location>
</feature>
<keyword evidence="3" id="KW-1185">Reference proteome</keyword>
<feature type="non-terminal residue" evidence="2">
    <location>
        <position position="1"/>
    </location>
</feature>
<organism evidence="2 3">
    <name type="scientific">Prorocentrum cordatum</name>
    <dbReference type="NCBI Taxonomy" id="2364126"/>
    <lineage>
        <taxon>Eukaryota</taxon>
        <taxon>Sar</taxon>
        <taxon>Alveolata</taxon>
        <taxon>Dinophyceae</taxon>
        <taxon>Prorocentrales</taxon>
        <taxon>Prorocentraceae</taxon>
        <taxon>Prorocentrum</taxon>
    </lineage>
</organism>
<evidence type="ECO:0000256" key="1">
    <source>
        <dbReference type="SAM" id="MobiDB-lite"/>
    </source>
</evidence>
<dbReference type="Proteomes" id="UP001189429">
    <property type="component" value="Unassembled WGS sequence"/>
</dbReference>
<proteinExistence type="predicted"/>
<name>A0ABN9U6W7_9DINO</name>
<dbReference type="EMBL" id="CAUYUJ010015497">
    <property type="protein sequence ID" value="CAK0854749.1"/>
    <property type="molecule type" value="Genomic_DNA"/>
</dbReference>
<reference evidence="2" key="1">
    <citation type="submission" date="2023-10" db="EMBL/GenBank/DDBJ databases">
        <authorList>
            <person name="Chen Y."/>
            <person name="Shah S."/>
            <person name="Dougan E. K."/>
            <person name="Thang M."/>
            <person name="Chan C."/>
        </authorList>
    </citation>
    <scope>NUCLEOTIDE SEQUENCE [LARGE SCALE GENOMIC DNA]</scope>
</reference>
<feature type="region of interest" description="Disordered" evidence="1">
    <location>
        <begin position="13"/>
        <end position="49"/>
    </location>
</feature>
<gene>
    <name evidence="2" type="ORF">PCOR1329_LOCUS45712</name>
</gene>
<protein>
    <recommendedName>
        <fullName evidence="4">Protein RFT1 homolog</fullName>
    </recommendedName>
</protein>
<comment type="caution">
    <text evidence="2">The sequence shown here is derived from an EMBL/GenBank/DDBJ whole genome shotgun (WGS) entry which is preliminary data.</text>
</comment>
<feature type="region of interest" description="Disordered" evidence="1">
    <location>
        <begin position="437"/>
        <end position="459"/>
    </location>
</feature>
<feature type="region of interest" description="Disordered" evidence="1">
    <location>
        <begin position="527"/>
        <end position="550"/>
    </location>
</feature>
<sequence length="575" mass="61677">PLRLELPWLQPSRQGLCPPPGPRGAAWRRGAHARPQARPGRRLRQSGGPVELPPGAGWAAARPHGVEAGVQCRLASGAKVQQVVRVRWRIQPWSHRVIHDPDIFREYEYTRQRETLSLFRGIQSVTGTIIVSFSIIEWLCGSRSLLGMFGNMLPCVASKAIIEFFASKMEDKSYRISNLESCGIQIVVVLLNSVVSLVVSCGEDEPHQLEIFYVGYLARVFVCSSVGYARSGGLHMLLYALFWVVANVGLGVGLRRAVGTGLIIATVSVLVHRSVDAANQRSFLLTRELEQARESLEQVLSAQHSVFSTIFDATGACDAAGHIVQSTPQMLELLAMDDLLHSSFASLAASQEEQRRVQEFLRTAWSAGVGRATMIQARLRRGADRGADAPRGDAFEASIVCVRLPGASVASPLSRLWAHDGLCLCIKEVAGGLSGPPASAAEGAPRLPEGAAPGAAERARASRARSGAPCEIVFDAGTPTLDVVGCSEAFGCAGLLDAGEGKKRPRNINFWRSARVPWIRAWVSPPPSGASGAAPGALRAPGGGGPAQVQEVRAERQKLMFISLGLLSGQLRRHA</sequence>
<evidence type="ECO:0000313" key="3">
    <source>
        <dbReference type="Proteomes" id="UP001189429"/>
    </source>
</evidence>
<feature type="compositionally biased region" description="Low complexity" evidence="1">
    <location>
        <begin position="437"/>
        <end position="456"/>
    </location>
</feature>
<evidence type="ECO:0000313" key="2">
    <source>
        <dbReference type="EMBL" id="CAK0854749.1"/>
    </source>
</evidence>
<evidence type="ECO:0008006" key="4">
    <source>
        <dbReference type="Google" id="ProtNLM"/>
    </source>
</evidence>
<accession>A0ABN9U6W7</accession>